<dbReference type="Proteomes" id="UP000054928">
    <property type="component" value="Unassembled WGS sequence"/>
</dbReference>
<dbReference type="EMBL" id="CCYD01000645">
    <property type="protein sequence ID" value="CEG42521.1"/>
    <property type="molecule type" value="Genomic_DNA"/>
</dbReference>
<keyword evidence="2" id="KW-1185">Reference proteome</keyword>
<proteinExistence type="predicted"/>
<sequence length="86" mass="10028">MVNKKIYTIPQLLAGWTGCSMTVIRVTQGEKTRTPTNRELIFIFHFVLGRFKHHACSSRNRLYLSTRSSLKMACRRMTYDFSLLVV</sequence>
<evidence type="ECO:0000313" key="2">
    <source>
        <dbReference type="Proteomes" id="UP000054928"/>
    </source>
</evidence>
<reference evidence="2" key="1">
    <citation type="submission" date="2014-09" db="EMBL/GenBank/DDBJ databases">
        <authorList>
            <person name="Sharma Rahul"/>
            <person name="Thines Marco"/>
        </authorList>
    </citation>
    <scope>NUCLEOTIDE SEQUENCE [LARGE SCALE GENOMIC DNA]</scope>
</reference>
<accession>A0A0P1ANF5</accession>
<name>A0A0P1ANF5_PLAHL</name>
<dbReference type="AlphaFoldDB" id="A0A0P1ANF5"/>
<organism evidence="1 2">
    <name type="scientific">Plasmopara halstedii</name>
    <name type="common">Downy mildew of sunflower</name>
    <dbReference type="NCBI Taxonomy" id="4781"/>
    <lineage>
        <taxon>Eukaryota</taxon>
        <taxon>Sar</taxon>
        <taxon>Stramenopiles</taxon>
        <taxon>Oomycota</taxon>
        <taxon>Peronosporomycetes</taxon>
        <taxon>Peronosporales</taxon>
        <taxon>Peronosporaceae</taxon>
        <taxon>Plasmopara</taxon>
    </lineage>
</organism>
<dbReference type="RefSeq" id="XP_024578890.1">
    <property type="nucleotide sequence ID" value="XM_024728410.1"/>
</dbReference>
<protein>
    <submittedName>
        <fullName evidence="1">Uncharacterized protein</fullName>
    </submittedName>
</protein>
<dbReference type="GeneID" id="36407844"/>
<dbReference type="PROSITE" id="PS51257">
    <property type="entry name" value="PROKAR_LIPOPROTEIN"/>
    <property type="match status" value="1"/>
</dbReference>
<evidence type="ECO:0000313" key="1">
    <source>
        <dbReference type="EMBL" id="CEG42521.1"/>
    </source>
</evidence>